<reference evidence="1" key="1">
    <citation type="submission" date="2021-04" db="EMBL/GenBank/DDBJ databases">
        <title>Genome sequence of Woronichinia naegeliana from Washington state freshwater lake bloom.</title>
        <authorList>
            <person name="Dreher T.W."/>
        </authorList>
    </citation>
    <scope>NUCLEOTIDE SEQUENCE</scope>
    <source>
        <strain evidence="1">WA131</strain>
    </source>
</reference>
<dbReference type="Pfam" id="PF14218">
    <property type="entry name" value="COP23"/>
    <property type="match status" value="1"/>
</dbReference>
<protein>
    <submittedName>
        <fullName evidence="1">COP23 domain-containing protein</fullName>
    </submittedName>
</protein>
<organism evidence="1">
    <name type="scientific">Woronichinia naegeliana WA131</name>
    <dbReference type="NCBI Taxonomy" id="2824559"/>
    <lineage>
        <taxon>Bacteria</taxon>
        <taxon>Bacillati</taxon>
        <taxon>Cyanobacteriota</taxon>
        <taxon>Cyanophyceae</taxon>
        <taxon>Synechococcales</taxon>
        <taxon>Coelosphaeriaceae</taxon>
        <taxon>Woronichinia</taxon>
    </lineage>
</organism>
<dbReference type="InterPro" id="IPR025478">
    <property type="entry name" value="COP23"/>
</dbReference>
<dbReference type="KEGG" id="wna:KA717_33830"/>
<gene>
    <name evidence="1" type="ORF">KA717_33830</name>
</gene>
<name>A0A977PVB9_9CYAN</name>
<evidence type="ECO:0000313" key="1">
    <source>
        <dbReference type="EMBL" id="UXE60474.1"/>
    </source>
</evidence>
<sequence length="195" mass="21722">MGNFFHHAVRYLGMLGIAWVFAIAPLHSSNASPQVKFVCGKQSGAPTTFGISPQWNNERRVLIKWYNDVGKEAGETPESRCSKVTYNLNKYLSQGGQYTTYGFMNNNPVVCTTNEQGKGCDNLLFTLDGNTYGWSGQWKKQPKDLLETLYSLSDTNIGGNPLIQSCRLVVDNNAVLMDKTIKAYCRGCIPLKIIH</sequence>
<dbReference type="Proteomes" id="UP001065613">
    <property type="component" value="Chromosome"/>
</dbReference>
<dbReference type="AlphaFoldDB" id="A0A977PVB9"/>
<dbReference type="EMBL" id="CP073041">
    <property type="protein sequence ID" value="UXE60474.1"/>
    <property type="molecule type" value="Genomic_DNA"/>
</dbReference>
<proteinExistence type="predicted"/>
<accession>A0A977PVB9</accession>